<dbReference type="InterPro" id="IPR025668">
    <property type="entry name" value="Tnp_DDE_dom"/>
</dbReference>
<dbReference type="Proteomes" id="UP000272193">
    <property type="component" value="Unassembled WGS sequence"/>
</dbReference>
<evidence type="ECO:0000313" key="3">
    <source>
        <dbReference type="Proteomes" id="UP000272193"/>
    </source>
</evidence>
<keyword evidence="3" id="KW-1185">Reference proteome</keyword>
<organism evidence="2 3">
    <name type="scientific">Tibeticola sediminis</name>
    <dbReference type="NCBI Taxonomy" id="1917811"/>
    <lineage>
        <taxon>Bacteria</taxon>
        <taxon>Pseudomonadati</taxon>
        <taxon>Pseudomonadota</taxon>
        <taxon>Betaproteobacteria</taxon>
        <taxon>Burkholderiales</taxon>
        <taxon>Comamonadaceae</taxon>
        <taxon>Tibeticola</taxon>
    </lineage>
</organism>
<dbReference type="SUPFAM" id="SSF53098">
    <property type="entry name" value="Ribonuclease H-like"/>
    <property type="match status" value="1"/>
</dbReference>
<name>A0A3N4UCK7_9BURK</name>
<dbReference type="OrthoDB" id="1376257at2"/>
<dbReference type="InterPro" id="IPR012337">
    <property type="entry name" value="RNaseH-like_sf"/>
</dbReference>
<dbReference type="EMBL" id="RKQL01000007">
    <property type="protein sequence ID" value="RPE63037.1"/>
    <property type="molecule type" value="Genomic_DNA"/>
</dbReference>
<comment type="caution">
    <text evidence="2">The sequence shown here is derived from an EMBL/GenBank/DDBJ whole genome shotgun (WGS) entry which is preliminary data.</text>
</comment>
<accession>A0A3N4UCK7</accession>
<protein>
    <submittedName>
        <fullName evidence="2">DDE family transposase</fullName>
    </submittedName>
</protein>
<gene>
    <name evidence="2" type="ORF">EDC62_2502</name>
</gene>
<feature type="domain" description="Transposase DDE" evidence="1">
    <location>
        <begin position="76"/>
        <end position="472"/>
    </location>
</feature>
<dbReference type="RefSeq" id="WP_124224136.1">
    <property type="nucleotide sequence ID" value="NZ_RKQL01000007.1"/>
</dbReference>
<proteinExistence type="predicted"/>
<sequence>MGEANEPKRTFLAQASEDAMVVDTMGGRVHVSWDEAAQATPHGQIVFFAEFLATAGVFDRWVADCPLHYSSPNASRPRDVLGTLMLGILAGSKRYAHIAGVRGDAVAAKALGLRGMVSEDSVRRTLAAMVPEASEPWMRSALMSSVREALDRPWVLDLDATIKPLYGRQEGAEVGYNPHKPGRPSHVLHTFWVGNLRLVLDAVLSSGKQHAAGHAKAAMGRLLDELGSAAPALVRGDCGYGNEDIIDVCEQRGLRYLLRLRGSANVKRLIERLFRREDWTRATEASQGWQVIEDELRLSGWSKARRVVVLRRRIKHDIALTAKKRGQKDNNEQLVLALPHDEVQDNAQVWEYTVLATNATYELAAIGQLYRGRCDCENGFDELKNQWGWGGFTTQDMHRSQVTARAVALVYNWWSWYVRAANPQARREALTSRPLLLAAVGRAASSGNQTTLYLTPMHAEAGLIKSMIANVHAAIQHVKAAAEQLPKLDRWRTLLAYICQRIVGQIGLPAPPPTLAAPG</sequence>
<evidence type="ECO:0000259" key="1">
    <source>
        <dbReference type="Pfam" id="PF13701"/>
    </source>
</evidence>
<dbReference type="AlphaFoldDB" id="A0A3N4UCK7"/>
<reference evidence="2 3" key="1">
    <citation type="submission" date="2018-11" db="EMBL/GenBank/DDBJ databases">
        <title>Genomic Encyclopedia of Type Strains, Phase IV (KMG-IV): sequencing the most valuable type-strain genomes for metagenomic binning, comparative biology and taxonomic classification.</title>
        <authorList>
            <person name="Goeker M."/>
        </authorList>
    </citation>
    <scope>NUCLEOTIDE SEQUENCE [LARGE SCALE GENOMIC DNA]</scope>
    <source>
        <strain evidence="2 3">DSM 101684</strain>
    </source>
</reference>
<evidence type="ECO:0000313" key="2">
    <source>
        <dbReference type="EMBL" id="RPE63037.1"/>
    </source>
</evidence>
<dbReference type="Pfam" id="PF13701">
    <property type="entry name" value="DDE_Tnp_1_4"/>
    <property type="match status" value="1"/>
</dbReference>